<comment type="function">
    <text evidence="7">Plays a role in the transport of magnesium and cobalt ions.</text>
</comment>
<protein>
    <recommendedName>
        <fullName evidence="8">Magnesium and cobalt efflux protein CorC</fullName>
    </recommendedName>
</protein>
<keyword evidence="2" id="KW-0813">Transport</keyword>
<dbReference type="GO" id="GO:0005886">
    <property type="term" value="C:plasma membrane"/>
    <property type="evidence" value="ECO:0007669"/>
    <property type="project" value="TreeGrafter"/>
</dbReference>
<dbReference type="SUPFAM" id="SSF56176">
    <property type="entry name" value="FAD-binding/transporter-associated domain-like"/>
    <property type="match status" value="1"/>
</dbReference>
<dbReference type="InterPro" id="IPR000644">
    <property type="entry name" value="CBS_dom"/>
</dbReference>
<evidence type="ECO:0000259" key="9">
    <source>
        <dbReference type="PROSITE" id="PS51371"/>
    </source>
</evidence>
<evidence type="ECO:0000256" key="5">
    <source>
        <dbReference type="ARBA" id="ARBA00023122"/>
    </source>
</evidence>
<dbReference type="SMART" id="SM01091">
    <property type="entry name" value="CorC_HlyC"/>
    <property type="match status" value="1"/>
</dbReference>
<dbReference type="EMBL" id="UOFP01000107">
    <property type="protein sequence ID" value="VAW85761.1"/>
    <property type="molecule type" value="Genomic_DNA"/>
</dbReference>
<dbReference type="InterPro" id="IPR005170">
    <property type="entry name" value="Transptr-assoc_dom"/>
</dbReference>
<keyword evidence="4" id="KW-0460">Magnesium</keyword>
<evidence type="ECO:0000256" key="6">
    <source>
        <dbReference type="ARBA" id="ARBA00023285"/>
    </source>
</evidence>
<proteinExistence type="inferred from homology"/>
<keyword evidence="3" id="KW-0677">Repeat</keyword>
<dbReference type="AlphaFoldDB" id="A0A3B0Z256"/>
<accession>A0A3B0Z256</accession>
<dbReference type="Pfam" id="PF21917">
    <property type="entry name" value="NMB0537_N"/>
    <property type="match status" value="1"/>
</dbReference>
<dbReference type="InterPro" id="IPR054115">
    <property type="entry name" value="CorC_N"/>
</dbReference>
<keyword evidence="6" id="KW-0170">Cobalt</keyword>
<dbReference type="Gene3D" id="3.30.465.10">
    <property type="match status" value="1"/>
</dbReference>
<dbReference type="PANTHER" id="PTHR22777">
    <property type="entry name" value="HEMOLYSIN-RELATED"/>
    <property type="match status" value="1"/>
</dbReference>
<reference evidence="10" key="1">
    <citation type="submission" date="2018-06" db="EMBL/GenBank/DDBJ databases">
        <authorList>
            <person name="Zhirakovskaya E."/>
        </authorList>
    </citation>
    <scope>NUCLEOTIDE SEQUENCE</scope>
</reference>
<dbReference type="FunFam" id="3.10.580.10:FF:000002">
    <property type="entry name" value="Magnesium/cobalt efflux protein CorC"/>
    <property type="match status" value="1"/>
</dbReference>
<evidence type="ECO:0000256" key="4">
    <source>
        <dbReference type="ARBA" id="ARBA00022842"/>
    </source>
</evidence>
<keyword evidence="5" id="KW-0129">CBS domain</keyword>
<dbReference type="SUPFAM" id="SSF54631">
    <property type="entry name" value="CBS-domain pair"/>
    <property type="match status" value="1"/>
</dbReference>
<gene>
    <name evidence="10" type="ORF">MNBD_GAMMA18-1293</name>
</gene>
<dbReference type="InterPro" id="IPR044751">
    <property type="entry name" value="Ion_transp-like_CBS"/>
</dbReference>
<feature type="domain" description="CBS" evidence="9">
    <location>
        <begin position="137"/>
        <end position="194"/>
    </location>
</feature>
<dbReference type="SMART" id="SM00116">
    <property type="entry name" value="CBS"/>
    <property type="match status" value="2"/>
</dbReference>
<evidence type="ECO:0000256" key="2">
    <source>
        <dbReference type="ARBA" id="ARBA00022448"/>
    </source>
</evidence>
<name>A0A3B0Z256_9ZZZZ</name>
<dbReference type="PANTHER" id="PTHR22777:SF27">
    <property type="entry name" value="MAGNESIUM AND COBALT EFFLUX PROTEIN CORC"/>
    <property type="match status" value="1"/>
</dbReference>
<dbReference type="GO" id="GO:0050660">
    <property type="term" value="F:flavin adenine dinucleotide binding"/>
    <property type="evidence" value="ECO:0007669"/>
    <property type="project" value="InterPro"/>
</dbReference>
<dbReference type="Gene3D" id="3.10.580.10">
    <property type="entry name" value="CBS-domain"/>
    <property type="match status" value="1"/>
</dbReference>
<evidence type="ECO:0000256" key="3">
    <source>
        <dbReference type="ARBA" id="ARBA00022737"/>
    </source>
</evidence>
<sequence length="304" mass="34715">MNDGPLMNDPADDRQRSWTERLGDALLREPQDRHQLINILRDAQGRELLDADALEMIEGVLAVSQMRVRDVMLPRNQMITVDRDASPEIFLPIMVESAHSRFPVIGDNKDEVVGILLAKDMLKYFVCKEERFDIRELLRPVVFIPESKRLNVLLREFRASRNHMAVVVDEYGGVSGLITIEDVLEQIVGEIEDEHDVDEDLTIFKNNDESYTIKAITEIEEFNDYFGVDLNGDEFDTIGGFVVKQHGSMPKRDDVIIVDNFRFTVMRSDKRRVHLLRMSLLNTENSPASKAVKDDSTEHSGGIS</sequence>
<dbReference type="InterPro" id="IPR046342">
    <property type="entry name" value="CBS_dom_sf"/>
</dbReference>
<comment type="similarity">
    <text evidence="1">Belongs to the UPF0053 family.</text>
</comment>
<evidence type="ECO:0000256" key="1">
    <source>
        <dbReference type="ARBA" id="ARBA00006337"/>
    </source>
</evidence>
<dbReference type="PROSITE" id="PS51371">
    <property type="entry name" value="CBS"/>
    <property type="match status" value="2"/>
</dbReference>
<feature type="domain" description="CBS" evidence="9">
    <location>
        <begin position="72"/>
        <end position="134"/>
    </location>
</feature>
<evidence type="ECO:0000256" key="7">
    <source>
        <dbReference type="ARBA" id="ARBA00037273"/>
    </source>
</evidence>
<dbReference type="CDD" id="cd04590">
    <property type="entry name" value="CBS_pair_CorC_HlyC_assoc"/>
    <property type="match status" value="1"/>
</dbReference>
<dbReference type="InterPro" id="IPR036318">
    <property type="entry name" value="FAD-bd_PCMH-like_sf"/>
</dbReference>
<dbReference type="Pfam" id="PF00571">
    <property type="entry name" value="CBS"/>
    <property type="match status" value="2"/>
</dbReference>
<dbReference type="Pfam" id="PF03471">
    <property type="entry name" value="CorC_HlyC"/>
    <property type="match status" value="1"/>
</dbReference>
<dbReference type="InterPro" id="IPR016169">
    <property type="entry name" value="FAD-bd_PCMH_sub2"/>
</dbReference>
<evidence type="ECO:0000256" key="8">
    <source>
        <dbReference type="ARBA" id="ARBA00040729"/>
    </source>
</evidence>
<evidence type="ECO:0000313" key="10">
    <source>
        <dbReference type="EMBL" id="VAW85761.1"/>
    </source>
</evidence>
<organism evidence="10">
    <name type="scientific">hydrothermal vent metagenome</name>
    <dbReference type="NCBI Taxonomy" id="652676"/>
    <lineage>
        <taxon>unclassified sequences</taxon>
        <taxon>metagenomes</taxon>
        <taxon>ecological metagenomes</taxon>
    </lineage>
</organism>